<evidence type="ECO:0000313" key="2">
    <source>
        <dbReference type="Proteomes" id="UP000320461"/>
    </source>
</evidence>
<dbReference type="AlphaFoldDB" id="A0A4Y3KNY7"/>
<name>A0A4Y3KNY7_9CELL</name>
<protein>
    <submittedName>
        <fullName evidence="1">Uncharacterized protein</fullName>
    </submittedName>
</protein>
<dbReference type="Proteomes" id="UP000320461">
    <property type="component" value="Unassembled WGS sequence"/>
</dbReference>
<comment type="caution">
    <text evidence="1">The sequence shown here is derived from an EMBL/GenBank/DDBJ whole genome shotgun (WGS) entry which is preliminary data.</text>
</comment>
<organism evidence="1 2">
    <name type="scientific">Cellulomonas gelida</name>
    <dbReference type="NCBI Taxonomy" id="1712"/>
    <lineage>
        <taxon>Bacteria</taxon>
        <taxon>Bacillati</taxon>
        <taxon>Actinomycetota</taxon>
        <taxon>Actinomycetes</taxon>
        <taxon>Micrococcales</taxon>
        <taxon>Cellulomonadaceae</taxon>
        <taxon>Cellulomonas</taxon>
    </lineage>
</organism>
<dbReference type="EMBL" id="BJLQ01000021">
    <property type="protein sequence ID" value="GEA84865.1"/>
    <property type="molecule type" value="Genomic_DNA"/>
</dbReference>
<gene>
    <name evidence="1" type="ORF">CGE01nite_21160</name>
</gene>
<sequence>MTVLNRSLLVVDADGVNELKAQVRLHSPETVLEFTPGAVSVQQNFIP</sequence>
<reference evidence="1 2" key="1">
    <citation type="submission" date="2019-06" db="EMBL/GenBank/DDBJ databases">
        <title>Whole genome shotgun sequence of Cellulomonas gelida NBRC 3748.</title>
        <authorList>
            <person name="Hosoyama A."/>
            <person name="Uohara A."/>
            <person name="Ohji S."/>
            <person name="Ichikawa N."/>
        </authorList>
    </citation>
    <scope>NUCLEOTIDE SEQUENCE [LARGE SCALE GENOMIC DNA]</scope>
    <source>
        <strain evidence="1 2">NBRC 3748</strain>
    </source>
</reference>
<evidence type="ECO:0000313" key="1">
    <source>
        <dbReference type="EMBL" id="GEA84865.1"/>
    </source>
</evidence>
<accession>A0A4Y3KNY7</accession>
<keyword evidence="2" id="KW-1185">Reference proteome</keyword>
<proteinExistence type="predicted"/>
<dbReference type="RefSeq" id="WP_156186504.1">
    <property type="nucleotide sequence ID" value="NZ_BJLQ01000021.1"/>
</dbReference>